<comment type="similarity">
    <text evidence="9">Belongs to the 'phage' integrase family. XerC subfamily.</text>
</comment>
<name>A0ABW0HRM9_9BACL</name>
<comment type="caution">
    <text evidence="9">Lacks conserved residue(s) required for the propagation of feature annotation.</text>
</comment>
<keyword evidence="13" id="KW-1185">Reference proteome</keyword>
<evidence type="ECO:0000256" key="9">
    <source>
        <dbReference type="HAMAP-Rule" id="MF_01808"/>
    </source>
</evidence>
<evidence type="ECO:0000259" key="10">
    <source>
        <dbReference type="PROSITE" id="PS51898"/>
    </source>
</evidence>
<keyword evidence="6 9" id="KW-0238">DNA-binding</keyword>
<dbReference type="InterPro" id="IPR023009">
    <property type="entry name" value="Tyrosine_recombinase_XerC/XerD"/>
</dbReference>
<feature type="domain" description="Core-binding (CB)" evidence="11">
    <location>
        <begin position="10"/>
        <end position="96"/>
    </location>
</feature>
<dbReference type="InterPro" id="IPR050090">
    <property type="entry name" value="Tyrosine_recombinase_XerCD"/>
</dbReference>
<feature type="active site" evidence="9">
    <location>
        <position position="254"/>
    </location>
</feature>
<dbReference type="PANTHER" id="PTHR30349:SF81">
    <property type="entry name" value="TYROSINE RECOMBINASE XERC"/>
    <property type="match status" value="1"/>
</dbReference>
<evidence type="ECO:0000259" key="11">
    <source>
        <dbReference type="PROSITE" id="PS51900"/>
    </source>
</evidence>
<keyword evidence="2 9" id="KW-0963">Cytoplasm</keyword>
<dbReference type="HAMAP" id="MF_01808">
    <property type="entry name" value="Recomb_XerC_XerD"/>
    <property type="match status" value="1"/>
</dbReference>
<evidence type="ECO:0000313" key="12">
    <source>
        <dbReference type="EMBL" id="MFC5403886.1"/>
    </source>
</evidence>
<dbReference type="EMBL" id="JBHSMI010000025">
    <property type="protein sequence ID" value="MFC5403886.1"/>
    <property type="molecule type" value="Genomic_DNA"/>
</dbReference>
<comment type="subunit">
    <text evidence="9">Forms a cyclic heterotetrameric complex composed of two molecules of XerC and two molecules of XerD.</text>
</comment>
<dbReference type="Gene3D" id="1.10.443.10">
    <property type="entry name" value="Intergrase catalytic core"/>
    <property type="match status" value="1"/>
</dbReference>
<dbReference type="PANTHER" id="PTHR30349">
    <property type="entry name" value="PHAGE INTEGRASE-RELATED"/>
    <property type="match status" value="1"/>
</dbReference>
<dbReference type="Proteomes" id="UP001596113">
    <property type="component" value="Unassembled WGS sequence"/>
</dbReference>
<accession>A0ABW0HRM9</accession>
<comment type="caution">
    <text evidence="12">The sequence shown here is derived from an EMBL/GenBank/DDBJ whole genome shotgun (WGS) entry which is preliminary data.</text>
</comment>
<keyword evidence="5 9" id="KW-0229">DNA integration</keyword>
<gene>
    <name evidence="9" type="primary">xerC</name>
    <name evidence="12" type="ORF">ACFPOF_14165</name>
</gene>
<dbReference type="InterPro" id="IPR013762">
    <property type="entry name" value="Integrase-like_cat_sf"/>
</dbReference>
<organism evidence="12 13">
    <name type="scientific">Cohnella soli</name>
    <dbReference type="NCBI Taxonomy" id="425005"/>
    <lineage>
        <taxon>Bacteria</taxon>
        <taxon>Bacillati</taxon>
        <taxon>Bacillota</taxon>
        <taxon>Bacilli</taxon>
        <taxon>Bacillales</taxon>
        <taxon>Paenibacillaceae</taxon>
        <taxon>Cohnella</taxon>
    </lineage>
</organism>
<protein>
    <recommendedName>
        <fullName evidence="9">Tyrosine recombinase XerC</fullName>
    </recommendedName>
</protein>
<dbReference type="PROSITE" id="PS51898">
    <property type="entry name" value="TYR_RECOMBINASE"/>
    <property type="match status" value="1"/>
</dbReference>
<dbReference type="InterPro" id="IPR002104">
    <property type="entry name" value="Integrase_catalytic"/>
</dbReference>
<feature type="domain" description="Tyr recombinase" evidence="10">
    <location>
        <begin position="117"/>
        <end position="299"/>
    </location>
</feature>
<evidence type="ECO:0000256" key="8">
    <source>
        <dbReference type="ARBA" id="ARBA00023306"/>
    </source>
</evidence>
<evidence type="ECO:0000256" key="4">
    <source>
        <dbReference type="ARBA" id="ARBA00022829"/>
    </source>
</evidence>
<evidence type="ECO:0000256" key="7">
    <source>
        <dbReference type="ARBA" id="ARBA00023172"/>
    </source>
</evidence>
<sequence length="307" mass="34592">MSDNSAERNALLGDWIRRYIDFVKEQRGKSANTVLGYTADLEHFRRCLEDAGVGYPFEIRPHHLSVYMNDLRQEGKSIATIRRRTVAIRAFCKYLAIHRAVDYDPSMQLESPKAEKKLPATIEQAELEALLDLPDVSEEAGVRDRALLELSYASGLRASELVALDVASVRLDMGFLLCLGSGGRERMVPFGSQASYWVERYLSEVRPNLESADKPTNALFLNRAGGRLTRQGFWKILKMYADKLGVKASPHTLRHSFAAHLLRNGADVRAVQEMLGHTELATTQMYVSGAKPKIKENYERNHPRAQS</sequence>
<dbReference type="CDD" id="cd00798">
    <property type="entry name" value="INT_XerDC_C"/>
    <property type="match status" value="1"/>
</dbReference>
<dbReference type="RefSeq" id="WP_378133661.1">
    <property type="nucleotide sequence ID" value="NZ_JBHSMI010000025.1"/>
</dbReference>
<feature type="active site" evidence="9">
    <location>
        <position position="277"/>
    </location>
</feature>
<keyword evidence="7 9" id="KW-0233">DNA recombination</keyword>
<keyword evidence="4 9" id="KW-0159">Chromosome partition</keyword>
<evidence type="ECO:0000256" key="2">
    <source>
        <dbReference type="ARBA" id="ARBA00022490"/>
    </source>
</evidence>
<dbReference type="InterPro" id="IPR011010">
    <property type="entry name" value="DNA_brk_join_enz"/>
</dbReference>
<keyword evidence="8 9" id="KW-0131">Cell cycle</keyword>
<feature type="active site" evidence="9">
    <location>
        <position position="157"/>
    </location>
</feature>
<feature type="active site" evidence="9">
    <location>
        <position position="251"/>
    </location>
</feature>
<evidence type="ECO:0000256" key="3">
    <source>
        <dbReference type="ARBA" id="ARBA00022618"/>
    </source>
</evidence>
<dbReference type="InterPro" id="IPR044068">
    <property type="entry name" value="CB"/>
</dbReference>
<evidence type="ECO:0000256" key="6">
    <source>
        <dbReference type="ARBA" id="ARBA00023125"/>
    </source>
</evidence>
<dbReference type="Pfam" id="PF02899">
    <property type="entry name" value="Phage_int_SAM_1"/>
    <property type="match status" value="1"/>
</dbReference>
<keyword evidence="3 9" id="KW-0132">Cell division</keyword>
<dbReference type="NCBIfam" id="NF001399">
    <property type="entry name" value="PRK00283.1"/>
    <property type="match status" value="1"/>
</dbReference>
<dbReference type="SUPFAM" id="SSF56349">
    <property type="entry name" value="DNA breaking-rejoining enzymes"/>
    <property type="match status" value="1"/>
</dbReference>
<dbReference type="Pfam" id="PF00589">
    <property type="entry name" value="Phage_integrase"/>
    <property type="match status" value="1"/>
</dbReference>
<dbReference type="PROSITE" id="PS51900">
    <property type="entry name" value="CB"/>
    <property type="match status" value="1"/>
</dbReference>
<dbReference type="Gene3D" id="1.10.150.130">
    <property type="match status" value="1"/>
</dbReference>
<proteinExistence type="inferred from homology"/>
<comment type="subcellular location">
    <subcellularLocation>
        <location evidence="1 9">Cytoplasm</location>
    </subcellularLocation>
</comment>
<evidence type="ECO:0000256" key="1">
    <source>
        <dbReference type="ARBA" id="ARBA00004496"/>
    </source>
</evidence>
<comment type="function">
    <text evidence="9">Site-specific tyrosine recombinase, which acts by catalyzing the cutting and rejoining of the recombining DNA molecules. The XerC-XerD complex is essential to convert dimers of the bacterial chromosome into monomers to permit their segregation at cell division. It also contributes to the segregational stability of plasmids.</text>
</comment>
<dbReference type="InterPro" id="IPR010998">
    <property type="entry name" value="Integrase_recombinase_N"/>
</dbReference>
<reference evidence="13" key="1">
    <citation type="journal article" date="2019" name="Int. J. Syst. Evol. Microbiol.">
        <title>The Global Catalogue of Microorganisms (GCM) 10K type strain sequencing project: providing services to taxonomists for standard genome sequencing and annotation.</title>
        <authorList>
            <consortium name="The Broad Institute Genomics Platform"/>
            <consortium name="The Broad Institute Genome Sequencing Center for Infectious Disease"/>
            <person name="Wu L."/>
            <person name="Ma J."/>
        </authorList>
    </citation>
    <scope>NUCLEOTIDE SEQUENCE [LARGE SCALE GENOMIC DNA]</scope>
    <source>
        <strain evidence="13">CGMCC 1.18575</strain>
    </source>
</reference>
<dbReference type="InterPro" id="IPR004107">
    <property type="entry name" value="Integrase_SAM-like_N"/>
</dbReference>
<feature type="active site" description="O-(3'-phospho-DNA)-tyrosine intermediate" evidence="9">
    <location>
        <position position="286"/>
    </location>
</feature>
<evidence type="ECO:0000256" key="5">
    <source>
        <dbReference type="ARBA" id="ARBA00022908"/>
    </source>
</evidence>
<evidence type="ECO:0000313" key="13">
    <source>
        <dbReference type="Proteomes" id="UP001596113"/>
    </source>
</evidence>